<gene>
    <name evidence="8" type="ORF">CONLIGDRAFT_627758</name>
</gene>
<sequence>MASGTTLNSASVSPEPEGSKKRRRVTLACDECRERKRKCDGVKPVCGSCSKRSARRCVWDDARYNRGWTNSYVQELHSRIEELEKAQGTSTKDVINVHVGPSPTAARQAQESAPRSQQIQSSTHEFVTQPLPNWELSAAQSVAHNNPYHHPVYENTEASRVSVAVADDLSNPSFAASTLDPNPTLVNSAPEDDRLLPGESSEGVSDVAKTAVDGMGVVGSTDDAIDPRGVRALRLQSDYFGPSSTMSLLSKTQTVLGRRLRGHGPIAPKTSARQQSCASCGGHVMTASDRPRTSLSPSAGAIGLEDNRPMFDPSLPPRTEADSVVESYFESYHSLYPFIHRPAFYRRYLAVWTRQPDGFTVRDAEFPPLPTSTYYDSLSDRCFHCLLNLVFALGALFSTRNDELQRESVSRAFFERAKKLLDLDLLAQGSIGLVQTLLLMAQYLQSTSMSSSCWNVAGLAIRVAQGIGLHHETKGHDGSLHYPEAGTCDQLHTEMGRRTWAGCVILDRVLSLTYGRPLMVHPSTTRTELMLPSAIDDEFLTQHPNSPGTQPLNILSLTECFVQTVRLQDILGQVLAKFYHAAPAERKQTGGHFDMSLRSMTASAVADFVHGVSDFQVLYDVDNLLTTWHKGLPSHLQAQTYQSSVPTSANINPERAKLFHRQAVVLETRYLHTRVTMLLPVLSVFLESGLRSGISTPHDNPIQLGIREDMLLKVAKLCLSVTQDLVNIITGKAQCSPESLPAPWYNTFYIHSSAMVFTIGYLCLIHVKHVSIATETSLVEGFERCLTFLRGYQSYSPSAQKCYKILQLIKQDVFVEQKGSCNKVHHGDTGGMDAATDIPNVTDITWDTPLDKHEQLDFDFDTFQCWDSKALSSSLHDIEGNPDEPWMWQSSDMAWLSFMPVLNNQM</sequence>
<dbReference type="PROSITE" id="PS00463">
    <property type="entry name" value="ZN2_CY6_FUNGAL_1"/>
    <property type="match status" value="1"/>
</dbReference>
<dbReference type="Pfam" id="PF00172">
    <property type="entry name" value="Zn_clus"/>
    <property type="match status" value="1"/>
</dbReference>
<dbReference type="CDD" id="cd12148">
    <property type="entry name" value="fungal_TF_MHR"/>
    <property type="match status" value="1"/>
</dbReference>
<evidence type="ECO:0000259" key="7">
    <source>
        <dbReference type="PROSITE" id="PS50048"/>
    </source>
</evidence>
<dbReference type="InParanoid" id="A0A1J7J8E3"/>
<keyword evidence="5" id="KW-0539">Nucleus</keyword>
<dbReference type="CDD" id="cd00067">
    <property type="entry name" value="GAL4"/>
    <property type="match status" value="1"/>
</dbReference>
<evidence type="ECO:0000256" key="5">
    <source>
        <dbReference type="ARBA" id="ARBA00023242"/>
    </source>
</evidence>
<dbReference type="Gene3D" id="4.10.240.10">
    <property type="entry name" value="Zn(2)-C6 fungal-type DNA-binding domain"/>
    <property type="match status" value="1"/>
</dbReference>
<dbReference type="Pfam" id="PF04082">
    <property type="entry name" value="Fungal_trans"/>
    <property type="match status" value="1"/>
</dbReference>
<keyword evidence="9" id="KW-1185">Reference proteome</keyword>
<accession>A0A1J7J8E3</accession>
<dbReference type="GO" id="GO:0008270">
    <property type="term" value="F:zinc ion binding"/>
    <property type="evidence" value="ECO:0007669"/>
    <property type="project" value="InterPro"/>
</dbReference>
<dbReference type="AlphaFoldDB" id="A0A1J7J8E3"/>
<dbReference type="GO" id="GO:0000978">
    <property type="term" value="F:RNA polymerase II cis-regulatory region sequence-specific DNA binding"/>
    <property type="evidence" value="ECO:0007669"/>
    <property type="project" value="TreeGrafter"/>
</dbReference>
<protein>
    <recommendedName>
        <fullName evidence="7">Zn(2)-C6 fungal-type domain-containing protein</fullName>
    </recommendedName>
</protein>
<feature type="region of interest" description="Disordered" evidence="6">
    <location>
        <begin position="285"/>
        <end position="308"/>
    </location>
</feature>
<dbReference type="InterPro" id="IPR051127">
    <property type="entry name" value="Fungal_SecMet_Regulators"/>
</dbReference>
<evidence type="ECO:0000256" key="1">
    <source>
        <dbReference type="ARBA" id="ARBA00022723"/>
    </source>
</evidence>
<proteinExistence type="predicted"/>
<feature type="domain" description="Zn(2)-C6 fungal-type" evidence="7">
    <location>
        <begin position="28"/>
        <end position="59"/>
    </location>
</feature>
<evidence type="ECO:0000313" key="8">
    <source>
        <dbReference type="EMBL" id="OIW35725.1"/>
    </source>
</evidence>
<dbReference type="PANTHER" id="PTHR47424:SF3">
    <property type="entry name" value="REGULATORY PROTEIN GAL4"/>
    <property type="match status" value="1"/>
</dbReference>
<evidence type="ECO:0000256" key="3">
    <source>
        <dbReference type="ARBA" id="ARBA00023125"/>
    </source>
</evidence>
<organism evidence="8 9">
    <name type="scientific">Coniochaeta ligniaria NRRL 30616</name>
    <dbReference type="NCBI Taxonomy" id="1408157"/>
    <lineage>
        <taxon>Eukaryota</taxon>
        <taxon>Fungi</taxon>
        <taxon>Dikarya</taxon>
        <taxon>Ascomycota</taxon>
        <taxon>Pezizomycotina</taxon>
        <taxon>Sordariomycetes</taxon>
        <taxon>Sordariomycetidae</taxon>
        <taxon>Coniochaetales</taxon>
        <taxon>Coniochaetaceae</taxon>
        <taxon>Coniochaeta</taxon>
    </lineage>
</organism>
<keyword evidence="2" id="KW-0805">Transcription regulation</keyword>
<dbReference type="STRING" id="1408157.A0A1J7J8E3"/>
<feature type="compositionally biased region" description="Polar residues" evidence="6">
    <location>
        <begin position="1"/>
        <end position="12"/>
    </location>
</feature>
<evidence type="ECO:0000256" key="2">
    <source>
        <dbReference type="ARBA" id="ARBA00023015"/>
    </source>
</evidence>
<dbReference type="PROSITE" id="PS50048">
    <property type="entry name" value="ZN2_CY6_FUNGAL_2"/>
    <property type="match status" value="1"/>
</dbReference>
<dbReference type="PANTHER" id="PTHR47424">
    <property type="entry name" value="REGULATORY PROTEIN GAL4"/>
    <property type="match status" value="1"/>
</dbReference>
<reference evidence="8 9" key="1">
    <citation type="submission" date="2016-10" db="EMBL/GenBank/DDBJ databases">
        <title>Draft genome sequence of Coniochaeta ligniaria NRRL30616, a lignocellulolytic fungus for bioabatement of inhibitors in plant biomass hydrolysates.</title>
        <authorList>
            <consortium name="DOE Joint Genome Institute"/>
            <person name="Jimenez D.J."/>
            <person name="Hector R.E."/>
            <person name="Riley R."/>
            <person name="Sun H."/>
            <person name="Grigoriev I.V."/>
            <person name="Van Elsas J.D."/>
            <person name="Nichols N.N."/>
        </authorList>
    </citation>
    <scope>NUCLEOTIDE SEQUENCE [LARGE SCALE GENOMIC DNA]</scope>
    <source>
        <strain evidence="8 9">NRRL 30616</strain>
    </source>
</reference>
<keyword evidence="4" id="KW-0804">Transcription</keyword>
<evidence type="ECO:0000256" key="6">
    <source>
        <dbReference type="SAM" id="MobiDB-lite"/>
    </source>
</evidence>
<dbReference type="InterPro" id="IPR036864">
    <property type="entry name" value="Zn2-C6_fun-type_DNA-bd_sf"/>
</dbReference>
<keyword evidence="3" id="KW-0238">DNA-binding</keyword>
<dbReference type="GO" id="GO:0005634">
    <property type="term" value="C:nucleus"/>
    <property type="evidence" value="ECO:0007669"/>
    <property type="project" value="TreeGrafter"/>
</dbReference>
<dbReference type="SUPFAM" id="SSF57701">
    <property type="entry name" value="Zn2/Cys6 DNA-binding domain"/>
    <property type="match status" value="1"/>
</dbReference>
<dbReference type="EMBL" id="KV875093">
    <property type="protein sequence ID" value="OIW35725.1"/>
    <property type="molecule type" value="Genomic_DNA"/>
</dbReference>
<dbReference type="InterPro" id="IPR001138">
    <property type="entry name" value="Zn2Cys6_DnaBD"/>
</dbReference>
<keyword evidence="1" id="KW-0479">Metal-binding</keyword>
<dbReference type="Proteomes" id="UP000182658">
    <property type="component" value="Unassembled WGS sequence"/>
</dbReference>
<feature type="region of interest" description="Disordered" evidence="6">
    <location>
        <begin position="1"/>
        <end position="25"/>
    </location>
</feature>
<dbReference type="GO" id="GO:0000981">
    <property type="term" value="F:DNA-binding transcription factor activity, RNA polymerase II-specific"/>
    <property type="evidence" value="ECO:0007669"/>
    <property type="project" value="InterPro"/>
</dbReference>
<feature type="compositionally biased region" description="Polar residues" evidence="6">
    <location>
        <begin position="105"/>
        <end position="123"/>
    </location>
</feature>
<feature type="region of interest" description="Disordered" evidence="6">
    <location>
        <begin position="103"/>
        <end position="123"/>
    </location>
</feature>
<dbReference type="GO" id="GO:0006351">
    <property type="term" value="P:DNA-templated transcription"/>
    <property type="evidence" value="ECO:0007669"/>
    <property type="project" value="InterPro"/>
</dbReference>
<name>A0A1J7J8E3_9PEZI</name>
<dbReference type="InterPro" id="IPR007219">
    <property type="entry name" value="XnlR_reg_dom"/>
</dbReference>
<dbReference type="SMART" id="SM00066">
    <property type="entry name" value="GAL4"/>
    <property type="match status" value="1"/>
</dbReference>
<feature type="region of interest" description="Disordered" evidence="6">
    <location>
        <begin position="174"/>
        <end position="204"/>
    </location>
</feature>
<dbReference type="OrthoDB" id="424974at2759"/>
<evidence type="ECO:0000313" key="9">
    <source>
        <dbReference type="Proteomes" id="UP000182658"/>
    </source>
</evidence>
<feature type="compositionally biased region" description="Polar residues" evidence="6">
    <location>
        <begin position="174"/>
        <end position="187"/>
    </location>
</feature>
<dbReference type="SMART" id="SM00906">
    <property type="entry name" value="Fungal_trans"/>
    <property type="match status" value="1"/>
</dbReference>
<evidence type="ECO:0000256" key="4">
    <source>
        <dbReference type="ARBA" id="ARBA00023163"/>
    </source>
</evidence>
<dbReference type="GO" id="GO:0000435">
    <property type="term" value="P:positive regulation of transcription from RNA polymerase II promoter by galactose"/>
    <property type="evidence" value="ECO:0007669"/>
    <property type="project" value="TreeGrafter"/>
</dbReference>